<accession>A0A0E9RWX9</accession>
<dbReference type="AlphaFoldDB" id="A0A0E9RWX9"/>
<evidence type="ECO:0000313" key="1">
    <source>
        <dbReference type="EMBL" id="JAH33352.1"/>
    </source>
</evidence>
<name>A0A0E9RWX9_ANGAN</name>
<sequence>MKHKFRLSLYIHVDLYVILQMVLSTI</sequence>
<organism evidence="1">
    <name type="scientific">Anguilla anguilla</name>
    <name type="common">European freshwater eel</name>
    <name type="synonym">Muraena anguilla</name>
    <dbReference type="NCBI Taxonomy" id="7936"/>
    <lineage>
        <taxon>Eukaryota</taxon>
        <taxon>Metazoa</taxon>
        <taxon>Chordata</taxon>
        <taxon>Craniata</taxon>
        <taxon>Vertebrata</taxon>
        <taxon>Euteleostomi</taxon>
        <taxon>Actinopterygii</taxon>
        <taxon>Neopterygii</taxon>
        <taxon>Teleostei</taxon>
        <taxon>Anguilliformes</taxon>
        <taxon>Anguillidae</taxon>
        <taxon>Anguilla</taxon>
    </lineage>
</organism>
<reference evidence="1" key="2">
    <citation type="journal article" date="2015" name="Fish Shellfish Immunol.">
        <title>Early steps in the European eel (Anguilla anguilla)-Vibrio vulnificus interaction in the gills: Role of the RtxA13 toxin.</title>
        <authorList>
            <person name="Callol A."/>
            <person name="Pajuelo D."/>
            <person name="Ebbesson L."/>
            <person name="Teles M."/>
            <person name="MacKenzie S."/>
            <person name="Amaro C."/>
        </authorList>
    </citation>
    <scope>NUCLEOTIDE SEQUENCE</scope>
</reference>
<reference evidence="1" key="1">
    <citation type="submission" date="2014-11" db="EMBL/GenBank/DDBJ databases">
        <authorList>
            <person name="Amaro Gonzalez C."/>
        </authorList>
    </citation>
    <scope>NUCLEOTIDE SEQUENCE</scope>
</reference>
<proteinExistence type="predicted"/>
<protein>
    <submittedName>
        <fullName evidence="1">Uncharacterized protein</fullName>
    </submittedName>
</protein>
<dbReference type="EMBL" id="GBXM01075225">
    <property type="protein sequence ID" value="JAH33352.1"/>
    <property type="molecule type" value="Transcribed_RNA"/>
</dbReference>